<name>A0ABV2SCF3_9GAMM</name>
<gene>
    <name evidence="2" type="ORF">V5J35_000628</name>
</gene>
<evidence type="ECO:0000313" key="2">
    <source>
        <dbReference type="EMBL" id="MET4755436.1"/>
    </source>
</evidence>
<protein>
    <recommendedName>
        <fullName evidence="1">DUF6900 domain-containing protein</fullName>
    </recommendedName>
</protein>
<dbReference type="Pfam" id="PF21841">
    <property type="entry name" value="DUF6900"/>
    <property type="match status" value="1"/>
</dbReference>
<organism evidence="2 3">
    <name type="scientific">Endozoicomonas lisbonensis</name>
    <dbReference type="NCBI Taxonomy" id="3120522"/>
    <lineage>
        <taxon>Bacteria</taxon>
        <taxon>Pseudomonadati</taxon>
        <taxon>Pseudomonadota</taxon>
        <taxon>Gammaproteobacteria</taxon>
        <taxon>Oceanospirillales</taxon>
        <taxon>Endozoicomonadaceae</taxon>
        <taxon>Endozoicomonas</taxon>
    </lineage>
</organism>
<evidence type="ECO:0000313" key="3">
    <source>
        <dbReference type="Proteomes" id="UP001549366"/>
    </source>
</evidence>
<proteinExistence type="predicted"/>
<sequence>MNKHIEKALEAIAREHLLLDNLKPQNSSEDFQEQSVWGIKKALEAAYQQGFKDGKQQ</sequence>
<dbReference type="InterPro" id="IPR054195">
    <property type="entry name" value="DUF6900"/>
</dbReference>
<dbReference type="Proteomes" id="UP001549366">
    <property type="component" value="Unassembled WGS sequence"/>
</dbReference>
<evidence type="ECO:0000259" key="1">
    <source>
        <dbReference type="Pfam" id="PF21841"/>
    </source>
</evidence>
<keyword evidence="3" id="KW-1185">Reference proteome</keyword>
<comment type="caution">
    <text evidence="2">The sequence shown here is derived from an EMBL/GenBank/DDBJ whole genome shotgun (WGS) entry which is preliminary data.</text>
</comment>
<feature type="domain" description="DUF6900" evidence="1">
    <location>
        <begin position="6"/>
        <end position="52"/>
    </location>
</feature>
<dbReference type="EMBL" id="JBEWTB010000002">
    <property type="protein sequence ID" value="MET4755436.1"/>
    <property type="molecule type" value="Genomic_DNA"/>
</dbReference>
<dbReference type="RefSeq" id="WP_354009860.1">
    <property type="nucleotide sequence ID" value="NZ_JBEWTA010000001.1"/>
</dbReference>
<accession>A0ABV2SCF3</accession>
<reference evidence="2 3" key="1">
    <citation type="submission" date="2024-06" db="EMBL/GenBank/DDBJ databases">
        <title>Genomic Encyclopedia of Type Strains, Phase V (KMG-V): Genome sequencing to study the core and pangenomes of soil and plant-associated prokaryotes.</title>
        <authorList>
            <person name="Whitman W."/>
        </authorList>
    </citation>
    <scope>NUCLEOTIDE SEQUENCE [LARGE SCALE GENOMIC DNA]</scope>
    <source>
        <strain evidence="2 3">NE40</strain>
    </source>
</reference>